<dbReference type="Proteomes" id="UP000020773">
    <property type="component" value="Unassembled WGS sequence"/>
</dbReference>
<feature type="compositionally biased region" description="Basic and acidic residues" evidence="1">
    <location>
        <begin position="1"/>
        <end position="24"/>
    </location>
</feature>
<evidence type="ECO:0000313" key="3">
    <source>
        <dbReference type="Proteomes" id="UP000020773"/>
    </source>
</evidence>
<name>A0A015VWR0_BACFG</name>
<evidence type="ECO:0000256" key="1">
    <source>
        <dbReference type="SAM" id="MobiDB-lite"/>
    </source>
</evidence>
<organism evidence="2 3">
    <name type="scientific">Bacteroides fragilis str. 3998T(B)3</name>
    <dbReference type="NCBI Taxonomy" id="1339316"/>
    <lineage>
        <taxon>Bacteria</taxon>
        <taxon>Pseudomonadati</taxon>
        <taxon>Bacteroidota</taxon>
        <taxon>Bacteroidia</taxon>
        <taxon>Bacteroidales</taxon>
        <taxon>Bacteroidaceae</taxon>
        <taxon>Bacteroides</taxon>
    </lineage>
</organism>
<dbReference type="GeneID" id="99671818"/>
<protein>
    <submittedName>
        <fullName evidence="2">Uncharacterized protein</fullName>
    </submittedName>
</protein>
<accession>A0A015VWR0</accession>
<gene>
    <name evidence="2" type="ORF">M125_2854</name>
</gene>
<dbReference type="PATRIC" id="fig|1339316.3.peg.2728"/>
<feature type="compositionally biased region" description="Basic and acidic residues" evidence="1">
    <location>
        <begin position="35"/>
        <end position="57"/>
    </location>
</feature>
<sequence>MNTEKEKTSSEEQKKAEKVLKDKVPVQQTGTYSEATKKEVRDAVKELNPDMSGLDRG</sequence>
<dbReference type="AlphaFoldDB" id="A0A015VWR0"/>
<reference evidence="2 3" key="1">
    <citation type="submission" date="2014-02" db="EMBL/GenBank/DDBJ databases">
        <authorList>
            <person name="Sears C."/>
            <person name="Carroll K."/>
            <person name="Sack B.R."/>
            <person name="Qadri F."/>
            <person name="Myers L.L."/>
            <person name="Chung G.-T."/>
            <person name="Escheverria P."/>
            <person name="Fraser C.M."/>
            <person name="Sadzewicz L."/>
            <person name="Shefchek K.A."/>
            <person name="Tallon L."/>
            <person name="Das S.P."/>
            <person name="Daugherty S."/>
            <person name="Mongodin E.F."/>
        </authorList>
    </citation>
    <scope>NUCLEOTIDE SEQUENCE [LARGE SCALE GENOMIC DNA]</scope>
    <source>
        <strain evidence="3">3998T(B)3</strain>
    </source>
</reference>
<feature type="region of interest" description="Disordered" evidence="1">
    <location>
        <begin position="1"/>
        <end position="57"/>
    </location>
</feature>
<dbReference type="EMBL" id="JGDB01000172">
    <property type="protein sequence ID" value="EXY90438.1"/>
    <property type="molecule type" value="Genomic_DNA"/>
</dbReference>
<evidence type="ECO:0000313" key="2">
    <source>
        <dbReference type="EMBL" id="EXY90438.1"/>
    </source>
</evidence>
<proteinExistence type="predicted"/>
<comment type="caution">
    <text evidence="2">The sequence shown here is derived from an EMBL/GenBank/DDBJ whole genome shotgun (WGS) entry which is preliminary data.</text>
</comment>
<dbReference type="RefSeq" id="WP_005777810.1">
    <property type="nucleotide sequence ID" value="NZ_JGDB01000172.1"/>
</dbReference>